<dbReference type="InterPro" id="IPR003660">
    <property type="entry name" value="HAMP_dom"/>
</dbReference>
<accession>A0ABY4EI09</accession>
<dbReference type="PRINTS" id="PR00344">
    <property type="entry name" value="BCTRLSENSOR"/>
</dbReference>
<dbReference type="Gene3D" id="3.30.565.10">
    <property type="entry name" value="Histidine kinase-like ATPase, C-terminal domain"/>
    <property type="match status" value="1"/>
</dbReference>
<reference evidence="15 16" key="1">
    <citation type="submission" date="2022-04" db="EMBL/GenBank/DDBJ databases">
        <title>Halobacillus sp. isolated from saltern.</title>
        <authorList>
            <person name="Won M."/>
            <person name="Lee C.-M."/>
            <person name="Woen H.-Y."/>
            <person name="Kwon S.-W."/>
        </authorList>
    </citation>
    <scope>NUCLEOTIDE SEQUENCE [LARGE SCALE GENOMIC DNA]</scope>
    <source>
        <strain evidence="15 16">SSBR10-3</strain>
    </source>
</reference>
<evidence type="ECO:0000259" key="14">
    <source>
        <dbReference type="PROSITE" id="PS50885"/>
    </source>
</evidence>
<evidence type="ECO:0000256" key="1">
    <source>
        <dbReference type="ARBA" id="ARBA00000085"/>
    </source>
</evidence>
<dbReference type="PANTHER" id="PTHR34220:SF7">
    <property type="entry name" value="SENSOR HISTIDINE KINASE YPDA"/>
    <property type="match status" value="1"/>
</dbReference>
<evidence type="ECO:0000313" key="16">
    <source>
        <dbReference type="Proteomes" id="UP000831787"/>
    </source>
</evidence>
<name>A0ABY4EI09_9BACI</name>
<evidence type="ECO:0000256" key="7">
    <source>
        <dbReference type="ARBA" id="ARBA00022741"/>
    </source>
</evidence>
<evidence type="ECO:0000256" key="6">
    <source>
        <dbReference type="ARBA" id="ARBA00022679"/>
    </source>
</evidence>
<dbReference type="Proteomes" id="UP000831787">
    <property type="component" value="Chromosome"/>
</dbReference>
<organism evidence="15 16">
    <name type="scientific">Halobacillus salinarum</name>
    <dbReference type="NCBI Taxonomy" id="2932257"/>
    <lineage>
        <taxon>Bacteria</taxon>
        <taxon>Bacillati</taxon>
        <taxon>Bacillota</taxon>
        <taxon>Bacilli</taxon>
        <taxon>Bacillales</taxon>
        <taxon>Bacillaceae</taxon>
        <taxon>Halobacillus</taxon>
    </lineage>
</organism>
<evidence type="ECO:0000256" key="3">
    <source>
        <dbReference type="ARBA" id="ARBA00012438"/>
    </source>
</evidence>
<feature type="domain" description="Histidine kinase" evidence="13">
    <location>
        <begin position="457"/>
        <end position="566"/>
    </location>
</feature>
<protein>
    <recommendedName>
        <fullName evidence="3">histidine kinase</fullName>
        <ecNumber evidence="3">2.7.13.3</ecNumber>
    </recommendedName>
</protein>
<keyword evidence="7" id="KW-0547">Nucleotide-binding</keyword>
<comment type="catalytic activity">
    <reaction evidence="1">
        <text>ATP + protein L-histidine = ADP + protein N-phospho-L-histidine.</text>
        <dbReference type="EC" id="2.7.13.3"/>
    </reaction>
</comment>
<keyword evidence="11 12" id="KW-0472">Membrane</keyword>
<dbReference type="InterPro" id="IPR003594">
    <property type="entry name" value="HATPase_dom"/>
</dbReference>
<gene>
    <name evidence="15" type="ORF">MUN89_19665</name>
</gene>
<dbReference type="CDD" id="cd06225">
    <property type="entry name" value="HAMP"/>
    <property type="match status" value="1"/>
</dbReference>
<feature type="domain" description="HAMP" evidence="14">
    <location>
        <begin position="295"/>
        <end position="347"/>
    </location>
</feature>
<dbReference type="Pfam" id="PF06580">
    <property type="entry name" value="His_kinase"/>
    <property type="match status" value="1"/>
</dbReference>
<keyword evidence="10" id="KW-0902">Two-component regulatory system</keyword>
<dbReference type="InterPro" id="IPR005467">
    <property type="entry name" value="His_kinase_dom"/>
</dbReference>
<dbReference type="InterPro" id="IPR050640">
    <property type="entry name" value="Bact_2-comp_sensor_kinase"/>
</dbReference>
<dbReference type="InterPro" id="IPR004358">
    <property type="entry name" value="Sig_transdc_His_kin-like_C"/>
</dbReference>
<keyword evidence="6" id="KW-0808">Transferase</keyword>
<evidence type="ECO:0000256" key="9">
    <source>
        <dbReference type="ARBA" id="ARBA00022840"/>
    </source>
</evidence>
<dbReference type="PROSITE" id="PS50109">
    <property type="entry name" value="HIS_KIN"/>
    <property type="match status" value="1"/>
</dbReference>
<dbReference type="Pfam" id="PF00672">
    <property type="entry name" value="HAMP"/>
    <property type="match status" value="1"/>
</dbReference>
<proteinExistence type="predicted"/>
<keyword evidence="9" id="KW-0067">ATP-binding</keyword>
<comment type="subcellular location">
    <subcellularLocation>
        <location evidence="2">Cell membrane</location>
        <topology evidence="2">Multi-pass membrane protein</topology>
    </subcellularLocation>
</comment>
<evidence type="ECO:0000259" key="13">
    <source>
        <dbReference type="PROSITE" id="PS50109"/>
    </source>
</evidence>
<evidence type="ECO:0000256" key="2">
    <source>
        <dbReference type="ARBA" id="ARBA00004651"/>
    </source>
</evidence>
<dbReference type="Gene3D" id="3.30.450.20">
    <property type="entry name" value="PAS domain"/>
    <property type="match status" value="1"/>
</dbReference>
<feature type="transmembrane region" description="Helical" evidence="12">
    <location>
        <begin position="274"/>
        <end position="298"/>
    </location>
</feature>
<dbReference type="SMART" id="SM00387">
    <property type="entry name" value="HATPase_c"/>
    <property type="match status" value="1"/>
</dbReference>
<dbReference type="SUPFAM" id="SSF55874">
    <property type="entry name" value="ATPase domain of HSP90 chaperone/DNA topoisomerase II/histidine kinase"/>
    <property type="match status" value="1"/>
</dbReference>
<dbReference type="SUPFAM" id="SSF158472">
    <property type="entry name" value="HAMP domain-like"/>
    <property type="match status" value="1"/>
</dbReference>
<dbReference type="EC" id="2.7.13.3" evidence="3"/>
<dbReference type="EMBL" id="CP095073">
    <property type="protein sequence ID" value="UOQ44055.1"/>
    <property type="molecule type" value="Genomic_DNA"/>
</dbReference>
<evidence type="ECO:0000313" key="15">
    <source>
        <dbReference type="EMBL" id="UOQ44055.1"/>
    </source>
</evidence>
<feature type="transmembrane region" description="Helical" evidence="12">
    <location>
        <begin position="12"/>
        <end position="33"/>
    </location>
</feature>
<sequence length="575" mass="67027">MRFNKIRVKIFLAMLLSTCIPLIITSGIISYQISDSIKKDNQLANLSVERDLKGHISDYYQSLNETAYSIYYNNELLQSLRNGKDYQPNNSYYYDAQKDIQQFFLNVYNSSRVKGILGITLLDKNMHYINSFTPRGLYGLNNQYLENVKKSIKDKDFSEPIIHIKYENIYKRPMLQYIFPVSYMGNRIGALVIDIEESYFRNMVENYNVFYNGEISLTRAHTIIYHTDRSLVGKKMSNDLRSKDMNYINSSITPGLNLRYQYQTDPKHIFFRKIVIIIVVLAFLVTVTISFLLSFTITNPIIKLHKKMANLQKGDFETRVEVHSKDEIGDLEMQFNNMASRIQQLIEHDFKLQLTNKETQIRALQAQISPHFLYNTLQTMSNIATMNNSPEIKIMCQSLGNMYRYNMNLQDEFINVRKEVMHIRNYLVIINKRFPELIRVHIKMKPQLNNLLIPKLILQPLVENAIEHGLIPSRRKKKLLKIYLEIDEKNKWLKINILDNGVGISEEKLNEIQNNLQLDGNKEGNSIGLYNVHTRVNLLCGKEYGLSIKSKYGAGTLVTIKLPLQRGSEHENSNR</sequence>
<evidence type="ECO:0000256" key="12">
    <source>
        <dbReference type="SAM" id="Phobius"/>
    </source>
</evidence>
<dbReference type="PROSITE" id="PS50885">
    <property type="entry name" value="HAMP"/>
    <property type="match status" value="1"/>
</dbReference>
<keyword evidence="4" id="KW-1003">Cell membrane</keyword>
<evidence type="ECO:0000256" key="5">
    <source>
        <dbReference type="ARBA" id="ARBA00022553"/>
    </source>
</evidence>
<dbReference type="PANTHER" id="PTHR34220">
    <property type="entry name" value="SENSOR HISTIDINE KINASE YPDA"/>
    <property type="match status" value="1"/>
</dbReference>
<dbReference type="CDD" id="cd18774">
    <property type="entry name" value="PDC2_HK_sensor"/>
    <property type="match status" value="1"/>
</dbReference>
<keyword evidence="12" id="KW-1133">Transmembrane helix</keyword>
<dbReference type="InterPro" id="IPR036890">
    <property type="entry name" value="HATPase_C_sf"/>
</dbReference>
<keyword evidence="12" id="KW-0812">Transmembrane</keyword>
<evidence type="ECO:0000256" key="10">
    <source>
        <dbReference type="ARBA" id="ARBA00023012"/>
    </source>
</evidence>
<evidence type="ECO:0000256" key="4">
    <source>
        <dbReference type="ARBA" id="ARBA00022475"/>
    </source>
</evidence>
<dbReference type="SMART" id="SM00304">
    <property type="entry name" value="HAMP"/>
    <property type="match status" value="1"/>
</dbReference>
<keyword evidence="5" id="KW-0597">Phosphoprotein</keyword>
<evidence type="ECO:0000256" key="11">
    <source>
        <dbReference type="ARBA" id="ARBA00023136"/>
    </source>
</evidence>
<keyword evidence="8 15" id="KW-0418">Kinase</keyword>
<dbReference type="GO" id="GO:0016301">
    <property type="term" value="F:kinase activity"/>
    <property type="evidence" value="ECO:0007669"/>
    <property type="project" value="UniProtKB-KW"/>
</dbReference>
<keyword evidence="16" id="KW-1185">Reference proteome</keyword>
<dbReference type="RefSeq" id="WP_244709699.1">
    <property type="nucleotide sequence ID" value="NZ_CP095073.1"/>
</dbReference>
<dbReference type="InterPro" id="IPR010559">
    <property type="entry name" value="Sig_transdc_His_kin_internal"/>
</dbReference>
<dbReference type="Pfam" id="PF02518">
    <property type="entry name" value="HATPase_c"/>
    <property type="match status" value="1"/>
</dbReference>
<dbReference type="Gene3D" id="1.10.8.500">
    <property type="entry name" value="HAMP domain in histidine kinase"/>
    <property type="match status" value="1"/>
</dbReference>
<evidence type="ECO:0000256" key="8">
    <source>
        <dbReference type="ARBA" id="ARBA00022777"/>
    </source>
</evidence>